<dbReference type="Pfam" id="PF14568">
    <property type="entry name" value="SUKH_6"/>
    <property type="match status" value="1"/>
</dbReference>
<dbReference type="InterPro" id="IPR037883">
    <property type="entry name" value="Knr4/Smi1-like_sf"/>
</dbReference>
<dbReference type="Gene3D" id="3.40.1580.10">
    <property type="entry name" value="SMI1/KNR4-like"/>
    <property type="match status" value="1"/>
</dbReference>
<organism evidence="2 3">
    <name type="scientific">Hahella chejuensis (strain KCTC 2396)</name>
    <dbReference type="NCBI Taxonomy" id="349521"/>
    <lineage>
        <taxon>Bacteria</taxon>
        <taxon>Pseudomonadati</taxon>
        <taxon>Pseudomonadota</taxon>
        <taxon>Gammaproteobacteria</taxon>
        <taxon>Oceanospirillales</taxon>
        <taxon>Hahellaceae</taxon>
        <taxon>Hahella</taxon>
    </lineage>
</organism>
<dbReference type="HOGENOM" id="CLU_1784155_0_0_6"/>
<evidence type="ECO:0000313" key="2">
    <source>
        <dbReference type="EMBL" id="ABC31129.1"/>
    </source>
</evidence>
<evidence type="ECO:0000313" key="3">
    <source>
        <dbReference type="Proteomes" id="UP000000238"/>
    </source>
</evidence>
<dbReference type="SMART" id="SM00860">
    <property type="entry name" value="SMI1_KNR4"/>
    <property type="match status" value="1"/>
</dbReference>
<feature type="domain" description="Knr4/Smi1-like" evidence="1">
    <location>
        <begin position="28"/>
        <end position="140"/>
    </location>
</feature>
<dbReference type="InterPro" id="IPR018958">
    <property type="entry name" value="Knr4/Smi1-like_dom"/>
</dbReference>
<dbReference type="SUPFAM" id="SSF160631">
    <property type="entry name" value="SMI1/KNR4-like"/>
    <property type="match status" value="1"/>
</dbReference>
<dbReference type="OrthoDB" id="6876781at2"/>
<dbReference type="eggNOG" id="ENOG50344QB">
    <property type="taxonomic scope" value="Bacteria"/>
</dbReference>
<dbReference type="EMBL" id="CP000155">
    <property type="protein sequence ID" value="ABC31129.1"/>
    <property type="molecule type" value="Genomic_DNA"/>
</dbReference>
<dbReference type="KEGG" id="hch:HCH_04425"/>
<sequence>MNFEDFKKYVCDAKSAHPFWFDFQPDDAPDQDSLARAERLLEVRLPQEYKNFLLQYGGGYFAFGNVFSLEAGSEWNLIDINAEFAHLRAGRVLISENSNGDFFGFDVRDGVCQSELCFWDHLDETWKPSGYADLYEYLLKVALTN</sequence>
<evidence type="ECO:0000259" key="1">
    <source>
        <dbReference type="SMART" id="SM00860"/>
    </source>
</evidence>
<dbReference type="AlphaFoldDB" id="Q2SDZ5"/>
<keyword evidence="3" id="KW-1185">Reference proteome</keyword>
<proteinExistence type="predicted"/>
<gene>
    <name evidence="2" type="ordered locus">HCH_04425</name>
</gene>
<protein>
    <recommendedName>
        <fullName evidence="1">Knr4/Smi1-like domain-containing protein</fullName>
    </recommendedName>
</protein>
<name>Q2SDZ5_HAHCH</name>
<reference evidence="2 3" key="1">
    <citation type="journal article" date="2005" name="Nucleic Acids Res.">
        <title>Genomic blueprint of Hahella chejuensis, a marine microbe producing an algicidal agent.</title>
        <authorList>
            <person name="Jeong H."/>
            <person name="Yim J.H."/>
            <person name="Lee C."/>
            <person name="Choi S.-H."/>
            <person name="Park Y.K."/>
            <person name="Yoon S.H."/>
            <person name="Hur C.-G."/>
            <person name="Kang H.-Y."/>
            <person name="Kim D."/>
            <person name="Lee H.H."/>
            <person name="Park K.H."/>
            <person name="Park S.-H."/>
            <person name="Park H.-S."/>
            <person name="Lee H.K."/>
            <person name="Oh T.K."/>
            <person name="Kim J.F."/>
        </authorList>
    </citation>
    <scope>NUCLEOTIDE SEQUENCE [LARGE SCALE GENOMIC DNA]</scope>
    <source>
        <strain evidence="2 3">KCTC 2396</strain>
    </source>
</reference>
<dbReference type="RefSeq" id="WP_011398196.1">
    <property type="nucleotide sequence ID" value="NC_007645.1"/>
</dbReference>
<accession>Q2SDZ5</accession>
<dbReference type="Proteomes" id="UP000000238">
    <property type="component" value="Chromosome"/>
</dbReference>